<dbReference type="InterPro" id="IPR000534">
    <property type="entry name" value="Semialdehyde_DH_NAD-bd"/>
</dbReference>
<proteinExistence type="predicted"/>
<feature type="non-terminal residue" evidence="2">
    <location>
        <position position="70"/>
    </location>
</feature>
<dbReference type="GO" id="GO:0016620">
    <property type="term" value="F:oxidoreductase activity, acting on the aldehyde or oxo group of donors, NAD or NADP as acceptor"/>
    <property type="evidence" value="ECO:0007669"/>
    <property type="project" value="InterPro"/>
</dbReference>
<evidence type="ECO:0000313" key="2">
    <source>
        <dbReference type="EMBL" id="KKK72631.1"/>
    </source>
</evidence>
<gene>
    <name evidence="2" type="ORF">LCGC14_2901920</name>
</gene>
<protein>
    <recommendedName>
        <fullName evidence="1">Semialdehyde dehydrogenase NAD-binding domain-containing protein</fullName>
    </recommendedName>
</protein>
<name>A0A0F9AK95_9ZZZZ</name>
<organism evidence="2">
    <name type="scientific">marine sediment metagenome</name>
    <dbReference type="NCBI Taxonomy" id="412755"/>
    <lineage>
        <taxon>unclassified sequences</taxon>
        <taxon>metagenomes</taxon>
        <taxon>ecological metagenomes</taxon>
    </lineage>
</organism>
<dbReference type="Pfam" id="PF01118">
    <property type="entry name" value="Semialdhyde_dh"/>
    <property type="match status" value="1"/>
</dbReference>
<sequence length="70" mass="7889">MAKDYNVAVVGATGLVGQEFLNLVLERGFPIKELRLLASGTIPTRSDRPTEERLHHIFQELCGAIERWQP</sequence>
<dbReference type="Gene3D" id="3.40.50.720">
    <property type="entry name" value="NAD(P)-binding Rossmann-like Domain"/>
    <property type="match status" value="1"/>
</dbReference>
<dbReference type="SUPFAM" id="SSF51735">
    <property type="entry name" value="NAD(P)-binding Rossmann-fold domains"/>
    <property type="match status" value="1"/>
</dbReference>
<reference evidence="2" key="1">
    <citation type="journal article" date="2015" name="Nature">
        <title>Complex archaea that bridge the gap between prokaryotes and eukaryotes.</title>
        <authorList>
            <person name="Spang A."/>
            <person name="Saw J.H."/>
            <person name="Jorgensen S.L."/>
            <person name="Zaremba-Niedzwiedzka K."/>
            <person name="Martijn J."/>
            <person name="Lind A.E."/>
            <person name="van Eijk R."/>
            <person name="Schleper C."/>
            <person name="Guy L."/>
            <person name="Ettema T.J."/>
        </authorList>
    </citation>
    <scope>NUCLEOTIDE SEQUENCE</scope>
</reference>
<dbReference type="InterPro" id="IPR036291">
    <property type="entry name" value="NAD(P)-bd_dom_sf"/>
</dbReference>
<comment type="caution">
    <text evidence="2">The sequence shown here is derived from an EMBL/GenBank/DDBJ whole genome shotgun (WGS) entry which is preliminary data.</text>
</comment>
<dbReference type="AlphaFoldDB" id="A0A0F9AK95"/>
<dbReference type="GO" id="GO:0051287">
    <property type="term" value="F:NAD binding"/>
    <property type="evidence" value="ECO:0007669"/>
    <property type="project" value="InterPro"/>
</dbReference>
<accession>A0A0F9AK95</accession>
<dbReference type="EMBL" id="LAZR01057163">
    <property type="protein sequence ID" value="KKK72631.1"/>
    <property type="molecule type" value="Genomic_DNA"/>
</dbReference>
<evidence type="ECO:0000259" key="1">
    <source>
        <dbReference type="Pfam" id="PF01118"/>
    </source>
</evidence>
<feature type="domain" description="Semialdehyde dehydrogenase NAD-binding" evidence="1">
    <location>
        <begin position="6"/>
        <end position="40"/>
    </location>
</feature>